<sequence>PAPQHCYGTRSQSGNSSASNTIATSVPPAPLPCQHCGLPGHKLTTSKHCLKNPKRLLAQQGTGGLADRMDTDTDDVDGSASMQN</sequence>
<evidence type="ECO:0000313" key="2">
    <source>
        <dbReference type="EMBL" id="CEP11241.1"/>
    </source>
</evidence>
<feature type="non-terminal residue" evidence="2">
    <location>
        <position position="1"/>
    </location>
</feature>
<dbReference type="EMBL" id="LN725900">
    <property type="protein sequence ID" value="CEP11241.1"/>
    <property type="molecule type" value="Genomic_DNA"/>
</dbReference>
<keyword evidence="3" id="KW-1185">Reference proteome</keyword>
<feature type="region of interest" description="Disordered" evidence="1">
    <location>
        <begin position="1"/>
        <end position="28"/>
    </location>
</feature>
<evidence type="ECO:0000313" key="3">
    <source>
        <dbReference type="Proteomes" id="UP000054107"/>
    </source>
</evidence>
<protein>
    <submittedName>
        <fullName evidence="2">Uncharacterized protein</fullName>
    </submittedName>
</protein>
<gene>
    <name evidence="2" type="primary">PARPA_05060.1 scaffold 16274</name>
</gene>
<dbReference type="AlphaFoldDB" id="A0A0B7MYX7"/>
<reference evidence="2 3" key="1">
    <citation type="submission" date="2014-09" db="EMBL/GenBank/DDBJ databases">
        <authorList>
            <person name="Ellenberger Sabrina"/>
        </authorList>
    </citation>
    <scope>NUCLEOTIDE SEQUENCE [LARGE SCALE GENOMIC DNA]</scope>
    <source>
        <strain evidence="2 3">CBS 412.66</strain>
    </source>
</reference>
<proteinExistence type="predicted"/>
<organism evidence="2 3">
    <name type="scientific">Parasitella parasitica</name>
    <dbReference type="NCBI Taxonomy" id="35722"/>
    <lineage>
        <taxon>Eukaryota</taxon>
        <taxon>Fungi</taxon>
        <taxon>Fungi incertae sedis</taxon>
        <taxon>Mucoromycota</taxon>
        <taxon>Mucoromycotina</taxon>
        <taxon>Mucoromycetes</taxon>
        <taxon>Mucorales</taxon>
        <taxon>Mucorineae</taxon>
        <taxon>Mucoraceae</taxon>
        <taxon>Parasitella</taxon>
    </lineage>
</organism>
<feature type="region of interest" description="Disordered" evidence="1">
    <location>
        <begin position="60"/>
        <end position="84"/>
    </location>
</feature>
<name>A0A0B7MYX7_9FUNG</name>
<evidence type="ECO:0000256" key="1">
    <source>
        <dbReference type="SAM" id="MobiDB-lite"/>
    </source>
</evidence>
<dbReference type="Proteomes" id="UP000054107">
    <property type="component" value="Unassembled WGS sequence"/>
</dbReference>
<feature type="compositionally biased region" description="Polar residues" evidence="1">
    <location>
        <begin position="9"/>
        <end position="24"/>
    </location>
</feature>
<accession>A0A0B7MYX7</accession>